<evidence type="ECO:0000313" key="5">
    <source>
        <dbReference type="Proteomes" id="UP001281217"/>
    </source>
</evidence>
<protein>
    <recommendedName>
        <fullName evidence="6">Lipoprotein</fullName>
    </recommendedName>
</protein>
<sequence>MRLTYLLIPAFVLMLAGCGQDVDDRIDEPDAMPPSAEPYGEVPREGNLHDPETDPAPGESR</sequence>
<keyword evidence="5" id="KW-1185">Reference proteome</keyword>
<organism evidence="3 4">
    <name type="scientific">Halopseudomonas formosensis</name>
    <dbReference type="NCBI Taxonomy" id="1002526"/>
    <lineage>
        <taxon>Bacteria</taxon>
        <taxon>Pseudomonadati</taxon>
        <taxon>Pseudomonadota</taxon>
        <taxon>Gammaproteobacteria</taxon>
        <taxon>Pseudomonadales</taxon>
        <taxon>Pseudomonadaceae</taxon>
        <taxon>Halopseudomonas</taxon>
    </lineage>
</organism>
<evidence type="ECO:0000313" key="2">
    <source>
        <dbReference type="EMBL" id="MDX9688686.1"/>
    </source>
</evidence>
<reference evidence="2" key="3">
    <citation type="submission" date="2024-05" db="EMBL/GenBank/DDBJ databases">
        <authorList>
            <person name="de Witt J."/>
        </authorList>
    </citation>
    <scope>NUCLEOTIDE SEQUENCE</scope>
    <source>
        <strain evidence="2">FZJ</strain>
    </source>
</reference>
<reference evidence="3 4" key="1">
    <citation type="submission" date="2016-10" db="EMBL/GenBank/DDBJ databases">
        <authorList>
            <person name="de Groot N.N."/>
        </authorList>
    </citation>
    <scope>NUCLEOTIDE SEQUENCE [LARGE SCALE GENOMIC DNA]</scope>
    <source>
        <strain evidence="3 4">JCM 18415</strain>
    </source>
</reference>
<accession>A0A1I6BYZ6</accession>
<evidence type="ECO:0008006" key="6">
    <source>
        <dbReference type="Google" id="ProtNLM"/>
    </source>
</evidence>
<feature type="region of interest" description="Disordered" evidence="1">
    <location>
        <begin position="22"/>
        <end position="61"/>
    </location>
</feature>
<dbReference type="RefSeq" id="WP_090539863.1">
    <property type="nucleotide sequence ID" value="NZ_FOYD01000009.1"/>
</dbReference>
<gene>
    <name evidence="2" type="ORF">RED13_000232</name>
    <name evidence="3" type="ORF">SAMN05216578_10922</name>
</gene>
<evidence type="ECO:0000256" key="1">
    <source>
        <dbReference type="SAM" id="MobiDB-lite"/>
    </source>
</evidence>
<dbReference type="Proteomes" id="UP000242815">
    <property type="component" value="Unassembled WGS sequence"/>
</dbReference>
<dbReference type="EMBL" id="FOYD01000009">
    <property type="protein sequence ID" value="SFQ86168.1"/>
    <property type="molecule type" value="Genomic_DNA"/>
</dbReference>
<dbReference type="PROSITE" id="PS51257">
    <property type="entry name" value="PROKAR_LIPOPROTEIN"/>
    <property type="match status" value="1"/>
</dbReference>
<dbReference type="OrthoDB" id="7024643at2"/>
<evidence type="ECO:0000313" key="4">
    <source>
        <dbReference type="Proteomes" id="UP000242815"/>
    </source>
</evidence>
<proteinExistence type="predicted"/>
<dbReference type="Proteomes" id="UP001281217">
    <property type="component" value="Unassembled WGS sequence"/>
</dbReference>
<reference evidence="5" key="2">
    <citation type="submission" date="2023-07" db="EMBL/GenBank/DDBJ databases">
        <authorList>
            <person name="de Witt J."/>
        </authorList>
    </citation>
    <scope>NUCLEOTIDE SEQUENCE [LARGE SCALE GENOMIC DNA]</scope>
    <source>
        <strain evidence="5">FZJ</strain>
    </source>
</reference>
<dbReference type="EMBL" id="JAVRDO010000012">
    <property type="protein sequence ID" value="MDX9688686.1"/>
    <property type="molecule type" value="Genomic_DNA"/>
</dbReference>
<name>A0A1I6BYZ6_9GAMM</name>
<evidence type="ECO:0000313" key="3">
    <source>
        <dbReference type="EMBL" id="SFQ86168.1"/>
    </source>
</evidence>
<feature type="compositionally biased region" description="Basic and acidic residues" evidence="1">
    <location>
        <begin position="42"/>
        <end position="52"/>
    </location>
</feature>
<dbReference type="AlphaFoldDB" id="A0A1I6BYZ6"/>